<dbReference type="PANTHER" id="PTHR42770">
    <property type="entry name" value="AMINO ACID TRANSPORTER-RELATED"/>
    <property type="match status" value="1"/>
</dbReference>
<name>A0A4R5K5J7_9MICC</name>
<dbReference type="Gene3D" id="1.20.1740.10">
    <property type="entry name" value="Amino acid/polyamine transporter I"/>
    <property type="match status" value="1"/>
</dbReference>
<dbReference type="Pfam" id="PF13520">
    <property type="entry name" value="AA_permease_2"/>
    <property type="match status" value="1"/>
</dbReference>
<keyword evidence="5 6" id="KW-0472">Membrane</keyword>
<keyword evidence="8" id="KW-1185">Reference proteome</keyword>
<feature type="transmembrane region" description="Helical" evidence="6">
    <location>
        <begin position="325"/>
        <end position="354"/>
    </location>
</feature>
<dbReference type="EMBL" id="SMRU01000046">
    <property type="protein sequence ID" value="TDF88350.1"/>
    <property type="molecule type" value="Genomic_DNA"/>
</dbReference>
<keyword evidence="3 6" id="KW-0812">Transmembrane</keyword>
<dbReference type="OrthoDB" id="3790922at2"/>
<sequence length="517" mass="54131">MLTFCISGGLVSHISSATCPPEESWYPVSVRVDRFIKPRSPVEGLSRRKLSFLPVFAQAVAGVAPAGAMSVIPALVFPGLVSGSAGPNLLMTFGTAMAVIVLVSLSLRPMAKRMAAVSGLYSYTAKGLGPVPAITAGWSAMFGYALVAMASLLVVGTYTTELFSNLGIPIANPGVLVVLIVLVSGGAATFLMVRGVHVSAWITLLMESLSIAVLAVLMIIYFVLNAPKLSFGSAVAWNGNFDSLAIGVVVAVSAFVGFESPTTLGGEAYKPFISVPRAITWTPILMGALCLLAVTAQDAALKEAPLNVTTSSTPLSGLFSQTSSAFAAALDLGIAASWFACSIASVNALVRILFCMGREGVAPRNVGRTHPVFRTPSTAILTVMPVIVLVPIVMIVSGASPTEGLVNLFILGAYGYLGSYILASASMPFFLRRIGEATFGNWVLGAVTSLALGAVFWTAASVSLRAGNLQTVIYVAMLLASVIYARMLHRRSPKRLDSVGVYDESRESDLFHGRPNP</sequence>
<evidence type="ECO:0000313" key="8">
    <source>
        <dbReference type="Proteomes" id="UP000295511"/>
    </source>
</evidence>
<feature type="transmembrane region" description="Helical" evidence="6">
    <location>
        <begin position="128"/>
        <end position="154"/>
    </location>
</feature>
<accession>A0A4R5K5J7</accession>
<dbReference type="GO" id="GO:0022857">
    <property type="term" value="F:transmembrane transporter activity"/>
    <property type="evidence" value="ECO:0007669"/>
    <property type="project" value="InterPro"/>
</dbReference>
<evidence type="ECO:0000256" key="6">
    <source>
        <dbReference type="SAM" id="Phobius"/>
    </source>
</evidence>
<dbReference type="InterPro" id="IPR002293">
    <property type="entry name" value="AA/rel_permease1"/>
</dbReference>
<feature type="transmembrane region" description="Helical" evidence="6">
    <location>
        <begin position="55"/>
        <end position="77"/>
    </location>
</feature>
<feature type="transmembrane region" description="Helical" evidence="6">
    <location>
        <begin position="278"/>
        <end position="296"/>
    </location>
</feature>
<feature type="transmembrane region" description="Helical" evidence="6">
    <location>
        <begin position="244"/>
        <end position="266"/>
    </location>
</feature>
<feature type="transmembrane region" description="Helical" evidence="6">
    <location>
        <begin position="375"/>
        <end position="396"/>
    </location>
</feature>
<feature type="transmembrane region" description="Helical" evidence="6">
    <location>
        <begin position="442"/>
        <end position="460"/>
    </location>
</feature>
<feature type="transmembrane region" description="Helical" evidence="6">
    <location>
        <begin position="466"/>
        <end position="485"/>
    </location>
</feature>
<keyword evidence="2" id="KW-1003">Cell membrane</keyword>
<evidence type="ECO:0000256" key="1">
    <source>
        <dbReference type="ARBA" id="ARBA00004651"/>
    </source>
</evidence>
<gene>
    <name evidence="7" type="ORF">E1809_24015</name>
</gene>
<feature type="transmembrane region" description="Helical" evidence="6">
    <location>
        <begin position="408"/>
        <end position="430"/>
    </location>
</feature>
<organism evidence="7 8">
    <name type="scientific">Arthrobacter terricola</name>
    <dbReference type="NCBI Taxonomy" id="2547396"/>
    <lineage>
        <taxon>Bacteria</taxon>
        <taxon>Bacillati</taxon>
        <taxon>Actinomycetota</taxon>
        <taxon>Actinomycetes</taxon>
        <taxon>Micrococcales</taxon>
        <taxon>Micrococcaceae</taxon>
        <taxon>Arthrobacter</taxon>
    </lineage>
</organism>
<dbReference type="PANTHER" id="PTHR42770:SF7">
    <property type="entry name" value="MEMBRANE PROTEIN"/>
    <property type="match status" value="1"/>
</dbReference>
<keyword evidence="4 6" id="KW-1133">Transmembrane helix</keyword>
<dbReference type="InterPro" id="IPR050367">
    <property type="entry name" value="APC_superfamily"/>
</dbReference>
<dbReference type="PIRSF" id="PIRSF006060">
    <property type="entry name" value="AA_transporter"/>
    <property type="match status" value="1"/>
</dbReference>
<comment type="subcellular location">
    <subcellularLocation>
        <location evidence="1">Cell membrane</location>
        <topology evidence="1">Multi-pass membrane protein</topology>
    </subcellularLocation>
</comment>
<dbReference type="AlphaFoldDB" id="A0A4R5K5J7"/>
<proteinExistence type="predicted"/>
<evidence type="ECO:0000313" key="7">
    <source>
        <dbReference type="EMBL" id="TDF88350.1"/>
    </source>
</evidence>
<feature type="transmembrane region" description="Helical" evidence="6">
    <location>
        <begin position="200"/>
        <end position="224"/>
    </location>
</feature>
<evidence type="ECO:0000256" key="3">
    <source>
        <dbReference type="ARBA" id="ARBA00022692"/>
    </source>
</evidence>
<feature type="transmembrane region" description="Helical" evidence="6">
    <location>
        <begin position="174"/>
        <end position="193"/>
    </location>
</feature>
<protein>
    <submittedName>
        <fullName evidence="7">APC family permease</fullName>
    </submittedName>
</protein>
<evidence type="ECO:0000256" key="4">
    <source>
        <dbReference type="ARBA" id="ARBA00022989"/>
    </source>
</evidence>
<dbReference type="GO" id="GO:0005886">
    <property type="term" value="C:plasma membrane"/>
    <property type="evidence" value="ECO:0007669"/>
    <property type="project" value="UniProtKB-SubCell"/>
</dbReference>
<dbReference type="Proteomes" id="UP000295511">
    <property type="component" value="Unassembled WGS sequence"/>
</dbReference>
<reference evidence="7 8" key="1">
    <citation type="submission" date="2019-03" db="EMBL/GenBank/DDBJ databases">
        <title>Whole genome sequence of Arthrobacter sp JH1-1.</title>
        <authorList>
            <person name="Trinh H.N."/>
        </authorList>
    </citation>
    <scope>NUCLEOTIDE SEQUENCE [LARGE SCALE GENOMIC DNA]</scope>
    <source>
        <strain evidence="7 8">JH1-1</strain>
    </source>
</reference>
<comment type="caution">
    <text evidence="7">The sequence shown here is derived from an EMBL/GenBank/DDBJ whole genome shotgun (WGS) entry which is preliminary data.</text>
</comment>
<evidence type="ECO:0000256" key="2">
    <source>
        <dbReference type="ARBA" id="ARBA00022475"/>
    </source>
</evidence>
<evidence type="ECO:0000256" key="5">
    <source>
        <dbReference type="ARBA" id="ARBA00023136"/>
    </source>
</evidence>
<feature type="transmembrane region" description="Helical" evidence="6">
    <location>
        <begin position="89"/>
        <end position="107"/>
    </location>
</feature>